<dbReference type="PANTHER" id="PTHR34107:SF2">
    <property type="entry name" value="SLL0888 PROTEIN"/>
    <property type="match status" value="1"/>
</dbReference>
<dbReference type="Pfam" id="PF05685">
    <property type="entry name" value="Uma2"/>
    <property type="match status" value="1"/>
</dbReference>
<evidence type="ECO:0000259" key="1">
    <source>
        <dbReference type="Pfam" id="PF05685"/>
    </source>
</evidence>
<keyword evidence="2" id="KW-0255">Endonuclease</keyword>
<dbReference type="CDD" id="cd06260">
    <property type="entry name" value="DUF820-like"/>
    <property type="match status" value="1"/>
</dbReference>
<keyword evidence="2" id="KW-0378">Hydrolase</keyword>
<reference evidence="2" key="1">
    <citation type="submission" date="2021-11" db="EMBL/GenBank/DDBJ databases">
        <title>Streptomyces corallinus and Kineosporia corallina sp. nov., two new coral-derived marine actinobacteria.</title>
        <authorList>
            <person name="Buangrab K."/>
            <person name="Sutthacheep M."/>
            <person name="Yeemin T."/>
            <person name="Harunari E."/>
            <person name="Igarashi Y."/>
            <person name="Sripreechasak P."/>
            <person name="Kanchanasin P."/>
            <person name="Tanasupawat S."/>
            <person name="Phongsopitanun W."/>
        </authorList>
    </citation>
    <scope>NUCLEOTIDE SEQUENCE</scope>
    <source>
        <strain evidence="2">JCM 31032</strain>
    </source>
</reference>
<dbReference type="PANTHER" id="PTHR34107">
    <property type="entry name" value="SLL0198 PROTEIN-RELATED"/>
    <property type="match status" value="1"/>
</dbReference>
<evidence type="ECO:0000313" key="2">
    <source>
        <dbReference type="EMBL" id="MCD5313471.1"/>
    </source>
</evidence>
<keyword evidence="2" id="KW-0540">Nuclease</keyword>
<comment type="caution">
    <text evidence="2">The sequence shown here is derived from an EMBL/GenBank/DDBJ whole genome shotgun (WGS) entry which is preliminary data.</text>
</comment>
<dbReference type="EMBL" id="JAJOMB010000011">
    <property type="protein sequence ID" value="MCD5313471.1"/>
    <property type="molecule type" value="Genomic_DNA"/>
</dbReference>
<name>A0A9X1NGP0_9ACTN</name>
<dbReference type="Proteomes" id="UP001138997">
    <property type="component" value="Unassembled WGS sequence"/>
</dbReference>
<dbReference type="InterPro" id="IPR012296">
    <property type="entry name" value="Nuclease_put_TT1808"/>
</dbReference>
<dbReference type="Gene3D" id="3.90.1570.10">
    <property type="entry name" value="tt1808, chain A"/>
    <property type="match status" value="1"/>
</dbReference>
<proteinExistence type="predicted"/>
<dbReference type="AlphaFoldDB" id="A0A9X1NGP0"/>
<gene>
    <name evidence="2" type="ORF">LR394_21415</name>
</gene>
<keyword evidence="3" id="KW-1185">Reference proteome</keyword>
<protein>
    <submittedName>
        <fullName evidence="2">Uma2 family endonuclease</fullName>
    </submittedName>
</protein>
<accession>A0A9X1NGP0</accession>
<sequence length="182" mass="20285">MQLMPRGGDWTVEDLEHLPEGDGLQYELLDGILFVSPAPVKVHQRAVVRMLGLLTEACPAAEAEVFVAPFDWQPDPRTSLQPDVLVVRDEDTDDRRATGPLVLAVEVLSPTTRRKDLLLKRDKYQEAGVESYWVVDPYEPSVLVLELREGVYYETGKAAGDEELELSVPFAITIVPSALVTR</sequence>
<evidence type="ECO:0000313" key="3">
    <source>
        <dbReference type="Proteomes" id="UP001138997"/>
    </source>
</evidence>
<organism evidence="2 3">
    <name type="scientific">Kineosporia babensis</name>
    <dbReference type="NCBI Taxonomy" id="499548"/>
    <lineage>
        <taxon>Bacteria</taxon>
        <taxon>Bacillati</taxon>
        <taxon>Actinomycetota</taxon>
        <taxon>Actinomycetes</taxon>
        <taxon>Kineosporiales</taxon>
        <taxon>Kineosporiaceae</taxon>
        <taxon>Kineosporia</taxon>
    </lineage>
</organism>
<feature type="domain" description="Putative restriction endonuclease" evidence="1">
    <location>
        <begin position="12"/>
        <end position="170"/>
    </location>
</feature>
<dbReference type="InterPro" id="IPR008538">
    <property type="entry name" value="Uma2"/>
</dbReference>
<dbReference type="SUPFAM" id="SSF52980">
    <property type="entry name" value="Restriction endonuclease-like"/>
    <property type="match status" value="1"/>
</dbReference>
<dbReference type="InterPro" id="IPR011335">
    <property type="entry name" value="Restrct_endonuc-II-like"/>
</dbReference>
<dbReference type="RefSeq" id="WP_231444690.1">
    <property type="nucleotide sequence ID" value="NZ_JAJOMB010000011.1"/>
</dbReference>
<dbReference type="GO" id="GO:0004519">
    <property type="term" value="F:endonuclease activity"/>
    <property type="evidence" value="ECO:0007669"/>
    <property type="project" value="UniProtKB-KW"/>
</dbReference>